<dbReference type="InterPro" id="IPR011991">
    <property type="entry name" value="ArsR-like_HTH"/>
</dbReference>
<keyword evidence="6" id="KW-1185">Reference proteome</keyword>
<dbReference type="SMART" id="SM00418">
    <property type="entry name" value="HTH_ARSR"/>
    <property type="match status" value="1"/>
</dbReference>
<dbReference type="GO" id="GO:0003677">
    <property type="term" value="F:DNA binding"/>
    <property type="evidence" value="ECO:0007669"/>
    <property type="project" value="UniProtKB-KW"/>
</dbReference>
<dbReference type="InterPro" id="IPR001845">
    <property type="entry name" value="HTH_ArsR_DNA-bd_dom"/>
</dbReference>
<proteinExistence type="predicted"/>
<dbReference type="CDD" id="cd00090">
    <property type="entry name" value="HTH_ARSR"/>
    <property type="match status" value="1"/>
</dbReference>
<dbReference type="AlphaFoldDB" id="A0A1H1QFA5"/>
<dbReference type="EMBL" id="LT629772">
    <property type="protein sequence ID" value="SDS21993.1"/>
    <property type="molecule type" value="Genomic_DNA"/>
</dbReference>
<gene>
    <name evidence="5" type="ORF">SAMN04489812_1246</name>
</gene>
<dbReference type="STRING" id="630515.SAMN04489812_1246"/>
<keyword evidence="1" id="KW-0805">Transcription regulation</keyword>
<keyword evidence="2 5" id="KW-0238">DNA-binding</keyword>
<dbReference type="NCBIfam" id="NF033788">
    <property type="entry name" value="HTH_metalloreg"/>
    <property type="match status" value="1"/>
</dbReference>
<keyword evidence="3" id="KW-0804">Transcription</keyword>
<dbReference type="OrthoDB" id="9806976at2"/>
<dbReference type="SUPFAM" id="SSF46785">
    <property type="entry name" value="Winged helix' DNA-binding domain"/>
    <property type="match status" value="1"/>
</dbReference>
<sequence length="107" mass="12326">MPTDVFTAIAEPHRRAILDQLRAGPASVGELVDRMGLPQPTVSKHLRVLRDHRIVSCRTAAQSRIYQLNTEPLAELDDWLQPYRLLWQRSFAALGDHLDRTDEKRTR</sequence>
<evidence type="ECO:0000256" key="2">
    <source>
        <dbReference type="ARBA" id="ARBA00023125"/>
    </source>
</evidence>
<dbReference type="Proteomes" id="UP000199103">
    <property type="component" value="Chromosome I"/>
</dbReference>
<reference evidence="5 6" key="1">
    <citation type="submission" date="2016-10" db="EMBL/GenBank/DDBJ databases">
        <authorList>
            <person name="de Groot N.N."/>
        </authorList>
    </citation>
    <scope>NUCLEOTIDE SEQUENCE [LARGE SCALE GENOMIC DNA]</scope>
    <source>
        <strain evidence="5 6">DSM 21800</strain>
    </source>
</reference>
<dbReference type="GO" id="GO:0003700">
    <property type="term" value="F:DNA-binding transcription factor activity"/>
    <property type="evidence" value="ECO:0007669"/>
    <property type="project" value="InterPro"/>
</dbReference>
<dbReference type="InterPro" id="IPR051081">
    <property type="entry name" value="HTH_MetalResp_TranReg"/>
</dbReference>
<accession>A0A1H1QFA5</accession>
<dbReference type="Pfam" id="PF12840">
    <property type="entry name" value="HTH_20"/>
    <property type="match status" value="1"/>
</dbReference>
<evidence type="ECO:0000259" key="4">
    <source>
        <dbReference type="PROSITE" id="PS50987"/>
    </source>
</evidence>
<dbReference type="Gene3D" id="1.10.10.10">
    <property type="entry name" value="Winged helix-like DNA-binding domain superfamily/Winged helix DNA-binding domain"/>
    <property type="match status" value="1"/>
</dbReference>
<feature type="domain" description="HTH arsR-type" evidence="4">
    <location>
        <begin position="1"/>
        <end position="88"/>
    </location>
</feature>
<dbReference type="PANTHER" id="PTHR33154">
    <property type="entry name" value="TRANSCRIPTIONAL REGULATOR, ARSR FAMILY"/>
    <property type="match status" value="1"/>
</dbReference>
<dbReference type="PANTHER" id="PTHR33154:SF33">
    <property type="entry name" value="TRANSCRIPTIONAL REPRESSOR SDPR"/>
    <property type="match status" value="1"/>
</dbReference>
<dbReference type="PROSITE" id="PS50987">
    <property type="entry name" value="HTH_ARSR_2"/>
    <property type="match status" value="1"/>
</dbReference>
<evidence type="ECO:0000313" key="6">
    <source>
        <dbReference type="Proteomes" id="UP000199103"/>
    </source>
</evidence>
<evidence type="ECO:0000256" key="1">
    <source>
        <dbReference type="ARBA" id="ARBA00023015"/>
    </source>
</evidence>
<dbReference type="PRINTS" id="PR00778">
    <property type="entry name" value="HTHARSR"/>
</dbReference>
<dbReference type="RefSeq" id="WP_091521520.1">
    <property type="nucleotide sequence ID" value="NZ_LT629772.1"/>
</dbReference>
<organism evidence="5 6">
    <name type="scientific">Microlunatus soli</name>
    <dbReference type="NCBI Taxonomy" id="630515"/>
    <lineage>
        <taxon>Bacteria</taxon>
        <taxon>Bacillati</taxon>
        <taxon>Actinomycetota</taxon>
        <taxon>Actinomycetes</taxon>
        <taxon>Propionibacteriales</taxon>
        <taxon>Propionibacteriaceae</taxon>
        <taxon>Microlunatus</taxon>
    </lineage>
</organism>
<dbReference type="InterPro" id="IPR036390">
    <property type="entry name" value="WH_DNA-bd_sf"/>
</dbReference>
<name>A0A1H1QFA5_9ACTN</name>
<evidence type="ECO:0000256" key="3">
    <source>
        <dbReference type="ARBA" id="ARBA00023163"/>
    </source>
</evidence>
<evidence type="ECO:0000313" key="5">
    <source>
        <dbReference type="EMBL" id="SDS21993.1"/>
    </source>
</evidence>
<dbReference type="InterPro" id="IPR036388">
    <property type="entry name" value="WH-like_DNA-bd_sf"/>
</dbReference>
<protein>
    <submittedName>
        <fullName evidence="5">DNA-binding transcriptional regulator, ArsR family</fullName>
    </submittedName>
</protein>